<comment type="catalytic activity">
    <reaction evidence="7">
        <text>hydrogencarbonate + NH4(+) + ATP = carbamoyl phosphate + ADP + H2O + H(+)</text>
        <dbReference type="Rhea" id="RHEA:10152"/>
        <dbReference type="ChEBI" id="CHEBI:15377"/>
        <dbReference type="ChEBI" id="CHEBI:15378"/>
        <dbReference type="ChEBI" id="CHEBI:17544"/>
        <dbReference type="ChEBI" id="CHEBI:28938"/>
        <dbReference type="ChEBI" id="CHEBI:30616"/>
        <dbReference type="ChEBI" id="CHEBI:58228"/>
        <dbReference type="ChEBI" id="CHEBI:456216"/>
        <dbReference type="EC" id="2.7.2.2"/>
    </reaction>
</comment>
<dbReference type="InterPro" id="IPR001048">
    <property type="entry name" value="Asp/Glu/Uridylate_kinase"/>
</dbReference>
<gene>
    <name evidence="10" type="primary">arcC</name>
    <name evidence="10" type="ORF">HCB27_04855</name>
</gene>
<feature type="domain" description="Aspartate/glutamate/uridylate kinase" evidence="9">
    <location>
        <begin position="273"/>
        <end position="563"/>
    </location>
</feature>
<dbReference type="AlphaFoldDB" id="A0A7X0Z4T8"/>
<dbReference type="InterPro" id="IPR021530">
    <property type="entry name" value="AllH-like"/>
</dbReference>
<evidence type="ECO:0000256" key="3">
    <source>
        <dbReference type="ARBA" id="ARBA00013070"/>
    </source>
</evidence>
<dbReference type="EC" id="2.7.2.2" evidence="3 8"/>
<reference evidence="10 11" key="1">
    <citation type="submission" date="2020-03" db="EMBL/GenBank/DDBJ databases">
        <title>Soil Listeria distribution.</title>
        <authorList>
            <person name="Liao J."/>
            <person name="Wiedmann M."/>
        </authorList>
    </citation>
    <scope>NUCLEOTIDE SEQUENCE [LARGE SCALE GENOMIC DNA]</scope>
    <source>
        <strain evidence="10 11">FSL L7-0259</strain>
    </source>
</reference>
<dbReference type="InterPro" id="IPR036393">
    <property type="entry name" value="AceGlu_kinase-like_sf"/>
</dbReference>
<evidence type="ECO:0000256" key="2">
    <source>
        <dbReference type="ARBA" id="ARBA00011066"/>
    </source>
</evidence>
<keyword evidence="4" id="KW-0056">Arginine metabolism</keyword>
<sequence>MPVIQAQNIAQNVVELLENAKTWRVHSVFNNGFNLENNGELIFVGTDKNGKLPFAIQISEIDIARIQNTIQTDQQFAYNDGWLLHHQSSIKISISTAEKYTSSRQNAELMPNPPFLNQVLQETTQTGFGITINALLEQPKTRELLAKAIQSRDEAFVEQTLRYFIGRGSGLTPSGDDMLVGILLVGHVSDTFTETLHRLITTEQLTTDISQTYLKYALKGQFSDTLIALYKAFQRGEDTQALTQRIYQNGHTSGIDTIAGVALAMKEEFLMGKRVVIALGGNAILQPKQEATFENQLKNVEDSCAKIAEITEAGHKVIVTHGNGPQVGNILRQNEEAKEFVPALPIDACSAESQGFIGYMMEQSLKNEFARKKLATNVITLLTQTEVSASDPAFQDPTKPIGVFYTESEAEELAKTKGWKMAEDAGRGYRRVVPSPQPKKIHGVEAIKQLVATDTVVISTGGGGIPVVQNEAGNLKGVEAVIDKDRSALRLSEQVEADVFMILTDVSNVYLHFGEPNQQKLEGVPVKEAKQYMTEGHFADGSMGPKMEAAIAFAESGKEAIICSLDAAVDALAGNAGTRILPEKSTVNA</sequence>
<dbReference type="CDD" id="cd04235">
    <property type="entry name" value="AAK_CK"/>
    <property type="match status" value="1"/>
</dbReference>
<organism evidence="10 11">
    <name type="scientific">Listeria booriae</name>
    <dbReference type="NCBI Taxonomy" id="1552123"/>
    <lineage>
        <taxon>Bacteria</taxon>
        <taxon>Bacillati</taxon>
        <taxon>Bacillota</taxon>
        <taxon>Bacilli</taxon>
        <taxon>Bacillales</taxon>
        <taxon>Listeriaceae</taxon>
        <taxon>Listeria</taxon>
    </lineage>
</organism>
<dbReference type="GO" id="GO:0019546">
    <property type="term" value="P:L-arginine deiminase pathway"/>
    <property type="evidence" value="ECO:0007669"/>
    <property type="project" value="TreeGrafter"/>
</dbReference>
<evidence type="ECO:0000256" key="4">
    <source>
        <dbReference type="ARBA" id="ARBA00022503"/>
    </source>
</evidence>
<dbReference type="NCBIfam" id="NF009007">
    <property type="entry name" value="PRK12352.1"/>
    <property type="match status" value="1"/>
</dbReference>
<comment type="pathway">
    <text evidence="1">Metabolic intermediate metabolism; carbamoyl phosphate degradation; CO(2) and NH(3) from carbamoyl phosphate: step 1/1.</text>
</comment>
<dbReference type="Pfam" id="PF00696">
    <property type="entry name" value="AA_kinase"/>
    <property type="match status" value="1"/>
</dbReference>
<comment type="caution">
    <text evidence="10">The sequence shown here is derived from an EMBL/GenBank/DDBJ whole genome shotgun (WGS) entry which is preliminary data.</text>
</comment>
<name>A0A7X0Z4T8_9LIST</name>
<dbReference type="Pfam" id="PF11392">
    <property type="entry name" value="AllH"/>
    <property type="match status" value="1"/>
</dbReference>
<evidence type="ECO:0000256" key="7">
    <source>
        <dbReference type="ARBA" id="ARBA00048467"/>
    </source>
</evidence>
<evidence type="ECO:0000256" key="1">
    <source>
        <dbReference type="ARBA" id="ARBA00005118"/>
    </source>
</evidence>
<dbReference type="GO" id="GO:0008804">
    <property type="term" value="F:carbamate kinase activity"/>
    <property type="evidence" value="ECO:0007669"/>
    <property type="project" value="UniProtKB-UniRule"/>
</dbReference>
<protein>
    <recommendedName>
        <fullName evidence="3 8">Carbamate kinase</fullName>
        <ecNumber evidence="3 8">2.7.2.2</ecNumber>
    </recommendedName>
</protein>
<evidence type="ECO:0000259" key="9">
    <source>
        <dbReference type="Pfam" id="PF00696"/>
    </source>
</evidence>
<evidence type="ECO:0000313" key="11">
    <source>
        <dbReference type="Proteomes" id="UP000541735"/>
    </source>
</evidence>
<accession>A0A7X0Z4T8</accession>
<dbReference type="PANTHER" id="PTHR30409">
    <property type="entry name" value="CARBAMATE KINASE"/>
    <property type="match status" value="1"/>
</dbReference>
<dbReference type="PANTHER" id="PTHR30409:SF1">
    <property type="entry name" value="CARBAMATE KINASE-RELATED"/>
    <property type="match status" value="1"/>
</dbReference>
<comment type="similarity">
    <text evidence="2">Belongs to the carbamate kinase family.</text>
</comment>
<dbReference type="InterPro" id="IPR003964">
    <property type="entry name" value="Carb_kinase"/>
</dbReference>
<dbReference type="UniPathway" id="UPA00996">
    <property type="reaction ID" value="UER00366"/>
</dbReference>
<dbReference type="Gene3D" id="3.40.1160.10">
    <property type="entry name" value="Acetylglutamate kinase-like"/>
    <property type="match status" value="1"/>
</dbReference>
<dbReference type="PRINTS" id="PR01469">
    <property type="entry name" value="CARBMTKINASE"/>
</dbReference>
<dbReference type="NCBIfam" id="TIGR00746">
    <property type="entry name" value="arcC"/>
    <property type="match status" value="1"/>
</dbReference>
<dbReference type="SUPFAM" id="SSF53633">
    <property type="entry name" value="Carbamate kinase-like"/>
    <property type="match status" value="1"/>
</dbReference>
<dbReference type="Proteomes" id="UP000541735">
    <property type="component" value="Unassembled WGS sequence"/>
</dbReference>
<evidence type="ECO:0000256" key="6">
    <source>
        <dbReference type="ARBA" id="ARBA00022777"/>
    </source>
</evidence>
<keyword evidence="5 10" id="KW-0808">Transferase</keyword>
<dbReference type="EMBL" id="JAARYD010000002">
    <property type="protein sequence ID" value="MBC2175933.1"/>
    <property type="molecule type" value="Genomic_DNA"/>
</dbReference>
<evidence type="ECO:0000313" key="10">
    <source>
        <dbReference type="EMBL" id="MBC2175933.1"/>
    </source>
</evidence>
<evidence type="ECO:0000256" key="8">
    <source>
        <dbReference type="NCBIfam" id="TIGR00746"/>
    </source>
</evidence>
<dbReference type="GO" id="GO:0005829">
    <property type="term" value="C:cytosol"/>
    <property type="evidence" value="ECO:0007669"/>
    <property type="project" value="TreeGrafter"/>
</dbReference>
<keyword evidence="6 10" id="KW-0418">Kinase</keyword>
<evidence type="ECO:0000256" key="5">
    <source>
        <dbReference type="ARBA" id="ARBA00022679"/>
    </source>
</evidence>
<dbReference type="NCBIfam" id="NF009008">
    <property type="entry name" value="PRK12354.1"/>
    <property type="match status" value="1"/>
</dbReference>
<proteinExistence type="inferred from homology"/>
<dbReference type="FunFam" id="3.40.1160.10:FF:000007">
    <property type="entry name" value="Carbamate kinase"/>
    <property type="match status" value="1"/>
</dbReference>